<dbReference type="Proteomes" id="UP000654604">
    <property type="component" value="Unassembled WGS sequence"/>
</dbReference>
<proteinExistence type="predicted"/>
<sequence length="233" mass="25643">MDKTPNNKSQNIVLALVAVAGFSVAHQSGLAGQLLQVLDKSIVQSASAKNTTLSRDESAIAPSLQVKEIKESLIQLEGDRAYQIDENAMRTPLQDGFYRFANGEILTVQDGTITNRQVVKDCIVNCNLISQSWNEGGTWAQGPDAGPWSEAGWREGGTWERDASGDDQMRRTLENNNSTPRVRDSFDRIQINNDRTSPRIITPVDPNSPLRPPVRPGGFNTTPQNNINPNFGR</sequence>
<dbReference type="EMBL" id="JADEWC010000009">
    <property type="protein sequence ID" value="MBE9222166.1"/>
    <property type="molecule type" value="Genomic_DNA"/>
</dbReference>
<feature type="compositionally biased region" description="Polar residues" evidence="1">
    <location>
        <begin position="219"/>
        <end position="233"/>
    </location>
</feature>
<evidence type="ECO:0000256" key="1">
    <source>
        <dbReference type="SAM" id="MobiDB-lite"/>
    </source>
</evidence>
<dbReference type="RefSeq" id="WP_193800331.1">
    <property type="nucleotide sequence ID" value="NZ_JADEWC010000009.1"/>
</dbReference>
<evidence type="ECO:0000313" key="3">
    <source>
        <dbReference type="Proteomes" id="UP000654604"/>
    </source>
</evidence>
<reference evidence="2 3" key="1">
    <citation type="submission" date="2020-10" db="EMBL/GenBank/DDBJ databases">
        <authorList>
            <person name="Castelo-Branco R."/>
            <person name="Eusebio N."/>
            <person name="Adriana R."/>
            <person name="Vieira A."/>
            <person name="Brugerolle De Fraissinette N."/>
            <person name="Rezende De Castro R."/>
            <person name="Schneider M.P."/>
            <person name="Vasconcelos V."/>
            <person name="Leao P.N."/>
        </authorList>
    </citation>
    <scope>NUCLEOTIDE SEQUENCE [LARGE SCALE GENOMIC DNA]</scope>
    <source>
        <strain evidence="2 3">LEGE 03274</strain>
    </source>
</reference>
<evidence type="ECO:0000313" key="2">
    <source>
        <dbReference type="EMBL" id="MBE9222166.1"/>
    </source>
</evidence>
<accession>A0ABR9V3P4</accession>
<protein>
    <submittedName>
        <fullName evidence="2">Uncharacterized protein</fullName>
    </submittedName>
</protein>
<organism evidence="2 3">
    <name type="scientific">Cyanobacterium stanieri LEGE 03274</name>
    <dbReference type="NCBI Taxonomy" id="1828756"/>
    <lineage>
        <taxon>Bacteria</taxon>
        <taxon>Bacillati</taxon>
        <taxon>Cyanobacteriota</taxon>
        <taxon>Cyanophyceae</taxon>
        <taxon>Oscillatoriophycideae</taxon>
        <taxon>Chroococcales</taxon>
        <taxon>Geminocystaceae</taxon>
        <taxon>Cyanobacterium</taxon>
    </lineage>
</organism>
<gene>
    <name evidence="2" type="ORF">IQ215_05595</name>
</gene>
<feature type="region of interest" description="Disordered" evidence="1">
    <location>
        <begin position="191"/>
        <end position="233"/>
    </location>
</feature>
<keyword evidence="3" id="KW-1185">Reference proteome</keyword>
<comment type="caution">
    <text evidence="2">The sequence shown here is derived from an EMBL/GenBank/DDBJ whole genome shotgun (WGS) entry which is preliminary data.</text>
</comment>
<name>A0ABR9V3P4_9CHRO</name>